<feature type="compositionally biased region" description="Low complexity" evidence="1">
    <location>
        <begin position="116"/>
        <end position="134"/>
    </location>
</feature>
<organism evidence="2 3">
    <name type="scientific">Knipowitschia caucasica</name>
    <name type="common">Caucasian dwarf goby</name>
    <name type="synonym">Pomatoschistus caucasicus</name>
    <dbReference type="NCBI Taxonomy" id="637954"/>
    <lineage>
        <taxon>Eukaryota</taxon>
        <taxon>Metazoa</taxon>
        <taxon>Chordata</taxon>
        <taxon>Craniata</taxon>
        <taxon>Vertebrata</taxon>
        <taxon>Euteleostomi</taxon>
        <taxon>Actinopterygii</taxon>
        <taxon>Neopterygii</taxon>
        <taxon>Teleostei</taxon>
        <taxon>Neoteleostei</taxon>
        <taxon>Acanthomorphata</taxon>
        <taxon>Gobiaria</taxon>
        <taxon>Gobiiformes</taxon>
        <taxon>Gobioidei</taxon>
        <taxon>Gobiidae</taxon>
        <taxon>Gobiinae</taxon>
        <taxon>Knipowitschia</taxon>
    </lineage>
</organism>
<feature type="region of interest" description="Disordered" evidence="1">
    <location>
        <begin position="47"/>
        <end position="134"/>
    </location>
</feature>
<proteinExistence type="predicted"/>
<accession>A0AAV2MLJ6</accession>
<dbReference type="AlphaFoldDB" id="A0AAV2MLJ6"/>
<dbReference type="EMBL" id="OZ035830">
    <property type="protein sequence ID" value="CAL1614268.1"/>
    <property type="molecule type" value="Genomic_DNA"/>
</dbReference>
<evidence type="ECO:0000313" key="3">
    <source>
        <dbReference type="Proteomes" id="UP001497482"/>
    </source>
</evidence>
<evidence type="ECO:0000256" key="1">
    <source>
        <dbReference type="SAM" id="MobiDB-lite"/>
    </source>
</evidence>
<name>A0AAV2MLJ6_KNICA</name>
<dbReference type="Proteomes" id="UP001497482">
    <property type="component" value="Chromosome 8"/>
</dbReference>
<sequence length="134" mass="14392">MLLNAEEVCEEESDGGQGKKKQPQRFVSLRPLLEAYAQSARHDGLFHRSISSPPVGSGGRNINPPGWLSGPCFPYRSTRSVWDPGQTEGPAARGSTGDVVRSSPEYSVEEGPGHVPDPSSESTTSSTRPEVSRL</sequence>
<gene>
    <name evidence="2" type="ORF">KC01_LOCUS40328</name>
</gene>
<keyword evidence="3" id="KW-1185">Reference proteome</keyword>
<reference evidence="2 3" key="1">
    <citation type="submission" date="2024-04" db="EMBL/GenBank/DDBJ databases">
        <authorList>
            <person name="Waldvogel A.-M."/>
            <person name="Schoenle A."/>
        </authorList>
    </citation>
    <scope>NUCLEOTIDE SEQUENCE [LARGE SCALE GENOMIC DNA]</scope>
</reference>
<protein>
    <submittedName>
        <fullName evidence="2">Uncharacterized protein</fullName>
    </submittedName>
</protein>
<feature type="region of interest" description="Disordered" evidence="1">
    <location>
        <begin position="1"/>
        <end position="25"/>
    </location>
</feature>
<evidence type="ECO:0000313" key="2">
    <source>
        <dbReference type="EMBL" id="CAL1614268.1"/>
    </source>
</evidence>